<dbReference type="RefSeq" id="WP_379786225.1">
    <property type="nucleotide sequence ID" value="NZ_JBHSMU010000018.1"/>
</dbReference>
<dbReference type="PROSITE" id="PS50088">
    <property type="entry name" value="ANK_REPEAT"/>
    <property type="match status" value="3"/>
</dbReference>
<evidence type="ECO:0000256" key="3">
    <source>
        <dbReference type="PROSITE-ProRule" id="PRU00023"/>
    </source>
</evidence>
<reference evidence="5" key="1">
    <citation type="journal article" date="2019" name="Int. J. Syst. Evol. Microbiol.">
        <title>The Global Catalogue of Microorganisms (GCM) 10K type strain sequencing project: providing services to taxonomists for standard genome sequencing and annotation.</title>
        <authorList>
            <consortium name="The Broad Institute Genomics Platform"/>
            <consortium name="The Broad Institute Genome Sequencing Center for Infectious Disease"/>
            <person name="Wu L."/>
            <person name="Ma J."/>
        </authorList>
    </citation>
    <scope>NUCLEOTIDE SEQUENCE [LARGE SCALE GENOMIC DNA]</scope>
    <source>
        <strain evidence="5">KACC 12649</strain>
    </source>
</reference>
<evidence type="ECO:0000313" key="5">
    <source>
        <dbReference type="Proteomes" id="UP001596050"/>
    </source>
</evidence>
<keyword evidence="5" id="KW-1185">Reference proteome</keyword>
<gene>
    <name evidence="4" type="ORF">ACFPN5_23250</name>
</gene>
<dbReference type="InterPro" id="IPR036770">
    <property type="entry name" value="Ankyrin_rpt-contain_sf"/>
</dbReference>
<dbReference type="PANTHER" id="PTHR24173:SF74">
    <property type="entry name" value="ANKYRIN REPEAT DOMAIN-CONTAINING PROTEIN 16"/>
    <property type="match status" value="1"/>
</dbReference>
<keyword evidence="2 3" id="KW-0040">ANK repeat</keyword>
<accession>A0ABW0LAS6</accession>
<comment type="caution">
    <text evidence="4">The sequence shown here is derived from an EMBL/GenBank/DDBJ whole genome shotgun (WGS) entry which is preliminary data.</text>
</comment>
<dbReference type="PANTHER" id="PTHR24173">
    <property type="entry name" value="ANKYRIN REPEAT CONTAINING"/>
    <property type="match status" value="1"/>
</dbReference>
<dbReference type="InterPro" id="IPR002110">
    <property type="entry name" value="Ankyrin_rpt"/>
</dbReference>
<keyword evidence="1" id="KW-0677">Repeat</keyword>
<dbReference type="Gene3D" id="1.25.40.20">
    <property type="entry name" value="Ankyrin repeat-containing domain"/>
    <property type="match status" value="1"/>
</dbReference>
<feature type="repeat" description="ANK" evidence="3">
    <location>
        <begin position="56"/>
        <end position="88"/>
    </location>
</feature>
<name>A0ABW0LAS6_9BURK</name>
<protein>
    <submittedName>
        <fullName evidence="4">Ankyrin repeat domain-containing protein</fullName>
    </submittedName>
</protein>
<evidence type="ECO:0000256" key="1">
    <source>
        <dbReference type="ARBA" id="ARBA00022737"/>
    </source>
</evidence>
<dbReference type="Proteomes" id="UP001596050">
    <property type="component" value="Unassembled WGS sequence"/>
</dbReference>
<dbReference type="PROSITE" id="PS50297">
    <property type="entry name" value="ANK_REP_REGION"/>
    <property type="match status" value="3"/>
</dbReference>
<organism evidence="4 5">
    <name type="scientific">Massilia niabensis</name>
    <dbReference type="NCBI Taxonomy" id="544910"/>
    <lineage>
        <taxon>Bacteria</taxon>
        <taxon>Pseudomonadati</taxon>
        <taxon>Pseudomonadota</taxon>
        <taxon>Betaproteobacteria</taxon>
        <taxon>Burkholderiales</taxon>
        <taxon>Oxalobacteraceae</taxon>
        <taxon>Telluria group</taxon>
        <taxon>Massilia</taxon>
    </lineage>
</organism>
<dbReference type="EMBL" id="JBHSMU010000018">
    <property type="protein sequence ID" value="MFC5462735.1"/>
    <property type="molecule type" value="Genomic_DNA"/>
</dbReference>
<evidence type="ECO:0000256" key="2">
    <source>
        <dbReference type="ARBA" id="ARBA00023043"/>
    </source>
</evidence>
<feature type="repeat" description="ANK" evidence="3">
    <location>
        <begin position="122"/>
        <end position="154"/>
    </location>
</feature>
<dbReference type="SUPFAM" id="SSF48403">
    <property type="entry name" value="Ankyrin repeat"/>
    <property type="match status" value="1"/>
</dbReference>
<evidence type="ECO:0000313" key="4">
    <source>
        <dbReference type="EMBL" id="MFC5462735.1"/>
    </source>
</evidence>
<sequence>MDLPPQRPANPAQLPDLDEDTLAFVRRVFQYARTGAAGELSTLLGQGLPPNLRNERGDSLLMLACYHGHPEAARALLGGGADPEILNDAGQTPLAAAAFKGDAACVSLLLAHGAGVDNAGPNGKTALMIAAMFNRVEIARLLLEHGADALVLDAAGMSIREAAAKMGAQDAVALLDSRVELR</sequence>
<dbReference type="Pfam" id="PF12796">
    <property type="entry name" value="Ank_2"/>
    <property type="match status" value="2"/>
</dbReference>
<feature type="repeat" description="ANK" evidence="3">
    <location>
        <begin position="89"/>
        <end position="121"/>
    </location>
</feature>
<proteinExistence type="predicted"/>
<dbReference type="SMART" id="SM00248">
    <property type="entry name" value="ANK"/>
    <property type="match status" value="3"/>
</dbReference>